<dbReference type="OrthoDB" id="6299522at2"/>
<keyword evidence="1" id="KW-1133">Transmembrane helix</keyword>
<dbReference type="AlphaFoldDB" id="A0A1I1KJH4"/>
<feature type="transmembrane region" description="Helical" evidence="1">
    <location>
        <begin position="6"/>
        <end position="21"/>
    </location>
</feature>
<dbReference type="EMBL" id="FOLO01000013">
    <property type="protein sequence ID" value="SFC60947.1"/>
    <property type="molecule type" value="Genomic_DNA"/>
</dbReference>
<evidence type="ECO:0000313" key="2">
    <source>
        <dbReference type="EMBL" id="SFC60947.1"/>
    </source>
</evidence>
<accession>A0A1I1KJH4</accession>
<evidence type="ECO:0008006" key="4">
    <source>
        <dbReference type="Google" id="ProtNLM"/>
    </source>
</evidence>
<organism evidence="2 3">
    <name type="scientific">Pseudoalteromonas denitrificans DSM 6059</name>
    <dbReference type="NCBI Taxonomy" id="1123010"/>
    <lineage>
        <taxon>Bacteria</taxon>
        <taxon>Pseudomonadati</taxon>
        <taxon>Pseudomonadota</taxon>
        <taxon>Gammaproteobacteria</taxon>
        <taxon>Alteromonadales</taxon>
        <taxon>Pseudoalteromonadaceae</taxon>
        <taxon>Pseudoalteromonas</taxon>
    </lineage>
</organism>
<gene>
    <name evidence="2" type="ORF">SAMN02745724_02087</name>
</gene>
<dbReference type="RefSeq" id="WP_091983419.1">
    <property type="nucleotide sequence ID" value="NZ_FOLO01000013.1"/>
</dbReference>
<keyword evidence="1" id="KW-0472">Membrane</keyword>
<protein>
    <recommendedName>
        <fullName evidence="4">DUF3325 domain-containing protein</fullName>
    </recommendedName>
</protein>
<evidence type="ECO:0000256" key="1">
    <source>
        <dbReference type="SAM" id="Phobius"/>
    </source>
</evidence>
<sequence length="104" mass="11502">MFIYSALLWVGSLLVFISSPNQKLIEKRVSKKIAWPVCIILMLSSWYFLSEQYAAISAALVVLTAVMAFWTLIVLAHGHLKMTLYPFALSGLLISITLAQLGGV</sequence>
<feature type="transmembrane region" description="Helical" evidence="1">
    <location>
        <begin position="33"/>
        <end position="49"/>
    </location>
</feature>
<feature type="transmembrane region" description="Helical" evidence="1">
    <location>
        <begin position="83"/>
        <end position="102"/>
    </location>
</feature>
<dbReference type="STRING" id="1123010.SAMN02745724_02087"/>
<dbReference type="Proteomes" id="UP000198862">
    <property type="component" value="Unassembled WGS sequence"/>
</dbReference>
<reference evidence="2 3" key="1">
    <citation type="submission" date="2016-10" db="EMBL/GenBank/DDBJ databases">
        <authorList>
            <person name="de Groot N.N."/>
        </authorList>
    </citation>
    <scope>NUCLEOTIDE SEQUENCE [LARGE SCALE GENOMIC DNA]</scope>
    <source>
        <strain evidence="2 3">DSM 6059</strain>
    </source>
</reference>
<keyword evidence="3" id="KW-1185">Reference proteome</keyword>
<feature type="transmembrane region" description="Helical" evidence="1">
    <location>
        <begin position="55"/>
        <end position="76"/>
    </location>
</feature>
<keyword evidence="1" id="KW-0812">Transmembrane</keyword>
<name>A0A1I1KJH4_9GAMM</name>
<proteinExistence type="predicted"/>
<evidence type="ECO:0000313" key="3">
    <source>
        <dbReference type="Proteomes" id="UP000198862"/>
    </source>
</evidence>